<dbReference type="GO" id="GO:0008270">
    <property type="term" value="F:zinc ion binding"/>
    <property type="evidence" value="ECO:0007669"/>
    <property type="project" value="UniProtKB-KW"/>
</dbReference>
<dbReference type="PROSITE" id="PS00031">
    <property type="entry name" value="NUCLEAR_REC_DBD_1"/>
    <property type="match status" value="1"/>
</dbReference>
<comment type="similarity">
    <text evidence="1 10">Belongs to the nuclear hormone receptor family.</text>
</comment>
<feature type="compositionally biased region" description="Polar residues" evidence="11">
    <location>
        <begin position="166"/>
        <end position="176"/>
    </location>
</feature>
<dbReference type="OrthoDB" id="5799427at2759"/>
<evidence type="ECO:0000256" key="11">
    <source>
        <dbReference type="SAM" id="MobiDB-lite"/>
    </source>
</evidence>
<feature type="region of interest" description="Disordered" evidence="11">
    <location>
        <begin position="152"/>
        <end position="176"/>
    </location>
</feature>
<dbReference type="SUPFAM" id="SSF57716">
    <property type="entry name" value="Glucocorticoid receptor-like (DNA-binding domain)"/>
    <property type="match status" value="1"/>
</dbReference>
<evidence type="ECO:0000313" key="15">
    <source>
        <dbReference type="Proteomes" id="UP000614601"/>
    </source>
</evidence>
<comment type="caution">
    <text evidence="14">The sequence shown here is derived from an EMBL/GenBank/DDBJ whole genome shotgun (WGS) entry which is preliminary data.</text>
</comment>
<evidence type="ECO:0000259" key="12">
    <source>
        <dbReference type="PROSITE" id="PS51030"/>
    </source>
</evidence>
<accession>A0A811LUG7</accession>
<dbReference type="CDD" id="cd06916">
    <property type="entry name" value="NR_DBD_like"/>
    <property type="match status" value="1"/>
</dbReference>
<evidence type="ECO:0000256" key="7">
    <source>
        <dbReference type="ARBA" id="ARBA00023163"/>
    </source>
</evidence>
<dbReference type="Proteomes" id="UP000783686">
    <property type="component" value="Unassembled WGS sequence"/>
</dbReference>
<dbReference type="InterPro" id="IPR035500">
    <property type="entry name" value="NHR-like_dom_sf"/>
</dbReference>
<dbReference type="SUPFAM" id="SSF48508">
    <property type="entry name" value="Nuclear receptor ligand-binding domain"/>
    <property type="match status" value="1"/>
</dbReference>
<dbReference type="InterPro" id="IPR013088">
    <property type="entry name" value="Znf_NHR/GATA"/>
</dbReference>
<evidence type="ECO:0000256" key="3">
    <source>
        <dbReference type="ARBA" id="ARBA00022771"/>
    </source>
</evidence>
<dbReference type="AlphaFoldDB" id="A0A811LUG7"/>
<keyword evidence="6 10" id="KW-0238">DNA-binding</keyword>
<feature type="domain" description="NR LBD" evidence="13">
    <location>
        <begin position="177"/>
        <end position="446"/>
    </location>
</feature>
<evidence type="ECO:0000256" key="2">
    <source>
        <dbReference type="ARBA" id="ARBA00022723"/>
    </source>
</evidence>
<dbReference type="Gene3D" id="3.30.50.10">
    <property type="entry name" value="Erythroid Transcription Factor GATA-1, subunit A"/>
    <property type="match status" value="1"/>
</dbReference>
<name>A0A811LUG7_9BILA</name>
<dbReference type="GO" id="GO:0005634">
    <property type="term" value="C:nucleus"/>
    <property type="evidence" value="ECO:0007669"/>
    <property type="project" value="UniProtKB-SubCell"/>
</dbReference>
<dbReference type="EMBL" id="CAJFDH010000006">
    <property type="protein sequence ID" value="CAD5230675.1"/>
    <property type="molecule type" value="Genomic_DNA"/>
</dbReference>
<sequence length="447" mass="51694">MSSDPASEENEHVDVESLEVEQYDCKICSAHATGFHFDAQSCSACAAFFRRAVSLGREYTCINGQNNCTILYTERALCRACRMQKCIKVGMKRESVQMPAKSKIQKTRSYYTQSGLRRNKRFGITELKLKNFSISTPLIDLPQIKTEELPEEDLPSCSSSQQMSQPVTSPESSISSPRACVDENLLKIFIAEEMKISERRRIMFCERPVASLVGQTKECCFTMSDIRPLKFRSFRKSIRTHLLLIYEWLRVWPAYHQFNETDKMTCFRKCALYHTLLDPCFISLQLKDRSKFVMQNGGYVSTNESDDGWEDEKEISRDNKKLIYWPLLNRIKSDILDQFFVLDLSFDEFVALKAIITMQMISAIPDVSKETKLILNNQVDNIIQCLHHNYPDSCGQLHKAERIGNIFMLLSPIFDTATNFVESHHQVQFFDIWQLDSLMLQFLQNKA</sequence>
<protein>
    <recommendedName>
        <fullName evidence="16">Nuclear receptor domain-containing protein</fullName>
    </recommendedName>
</protein>
<dbReference type="Pfam" id="PF00105">
    <property type="entry name" value="zf-C4"/>
    <property type="match status" value="1"/>
</dbReference>
<dbReference type="GO" id="GO:0003700">
    <property type="term" value="F:DNA-binding transcription factor activity"/>
    <property type="evidence" value="ECO:0007669"/>
    <property type="project" value="InterPro"/>
</dbReference>
<dbReference type="Proteomes" id="UP000614601">
    <property type="component" value="Unassembled WGS sequence"/>
</dbReference>
<evidence type="ECO:0000256" key="10">
    <source>
        <dbReference type="RuleBase" id="RU004334"/>
    </source>
</evidence>
<dbReference type="EMBL" id="CAJFCW020000006">
    <property type="protein sequence ID" value="CAG9127874.1"/>
    <property type="molecule type" value="Genomic_DNA"/>
</dbReference>
<dbReference type="Pfam" id="PF00104">
    <property type="entry name" value="Hormone_recep"/>
    <property type="match status" value="1"/>
</dbReference>
<dbReference type="InterPro" id="IPR001628">
    <property type="entry name" value="Znf_hrmn_rcpt"/>
</dbReference>
<keyword evidence="2 10" id="KW-0479">Metal-binding</keyword>
<dbReference type="PRINTS" id="PR00047">
    <property type="entry name" value="STROIDFINGER"/>
</dbReference>
<reference evidence="14" key="1">
    <citation type="submission" date="2020-09" db="EMBL/GenBank/DDBJ databases">
        <authorList>
            <person name="Kikuchi T."/>
        </authorList>
    </citation>
    <scope>NUCLEOTIDE SEQUENCE</scope>
    <source>
        <strain evidence="14">SH1</strain>
    </source>
</reference>
<dbReference type="InterPro" id="IPR000536">
    <property type="entry name" value="Nucl_hrmn_rcpt_lig-bd"/>
</dbReference>
<dbReference type="PROSITE" id="PS51030">
    <property type="entry name" value="NUCLEAR_REC_DBD_2"/>
    <property type="match status" value="1"/>
</dbReference>
<keyword evidence="3 10" id="KW-0863">Zinc-finger</keyword>
<evidence type="ECO:0000256" key="6">
    <source>
        <dbReference type="ARBA" id="ARBA00023125"/>
    </source>
</evidence>
<dbReference type="GO" id="GO:0043565">
    <property type="term" value="F:sequence-specific DNA binding"/>
    <property type="evidence" value="ECO:0007669"/>
    <property type="project" value="InterPro"/>
</dbReference>
<evidence type="ECO:0008006" key="16">
    <source>
        <dbReference type="Google" id="ProtNLM"/>
    </source>
</evidence>
<dbReference type="PANTHER" id="PTHR46397:SF5">
    <property type="entry name" value="NUCLEAR HORMONE RECEPTOR FAMILY MEMBER NHR-20"/>
    <property type="match status" value="1"/>
</dbReference>
<dbReference type="Gene3D" id="1.10.565.10">
    <property type="entry name" value="Retinoid X Receptor"/>
    <property type="match status" value="1"/>
</dbReference>
<dbReference type="SMART" id="SM00430">
    <property type="entry name" value="HOLI"/>
    <property type="match status" value="1"/>
</dbReference>
<keyword evidence="7 10" id="KW-0804">Transcription</keyword>
<evidence type="ECO:0000313" key="14">
    <source>
        <dbReference type="EMBL" id="CAD5230675.1"/>
    </source>
</evidence>
<dbReference type="PROSITE" id="PS51843">
    <property type="entry name" value="NR_LBD"/>
    <property type="match status" value="1"/>
</dbReference>
<keyword evidence="4 10" id="KW-0862">Zinc</keyword>
<organism evidence="14 15">
    <name type="scientific">Bursaphelenchus okinawaensis</name>
    <dbReference type="NCBI Taxonomy" id="465554"/>
    <lineage>
        <taxon>Eukaryota</taxon>
        <taxon>Metazoa</taxon>
        <taxon>Ecdysozoa</taxon>
        <taxon>Nematoda</taxon>
        <taxon>Chromadorea</taxon>
        <taxon>Rhabditida</taxon>
        <taxon>Tylenchina</taxon>
        <taxon>Tylenchomorpha</taxon>
        <taxon>Aphelenchoidea</taxon>
        <taxon>Aphelenchoididae</taxon>
        <taxon>Bursaphelenchus</taxon>
    </lineage>
</organism>
<keyword evidence="8 10" id="KW-0675">Receptor</keyword>
<evidence type="ECO:0000256" key="9">
    <source>
        <dbReference type="ARBA" id="ARBA00023242"/>
    </source>
</evidence>
<gene>
    <name evidence="14" type="ORF">BOKJ2_LOCUS14255</name>
</gene>
<dbReference type="SMART" id="SM00399">
    <property type="entry name" value="ZnF_C4"/>
    <property type="match status" value="1"/>
</dbReference>
<evidence type="ECO:0000259" key="13">
    <source>
        <dbReference type="PROSITE" id="PS51843"/>
    </source>
</evidence>
<comment type="subcellular location">
    <subcellularLocation>
        <location evidence="10">Nucleus</location>
    </subcellularLocation>
</comment>
<evidence type="ECO:0000256" key="1">
    <source>
        <dbReference type="ARBA" id="ARBA00005993"/>
    </source>
</evidence>
<keyword evidence="9 10" id="KW-0539">Nucleus</keyword>
<evidence type="ECO:0000256" key="4">
    <source>
        <dbReference type="ARBA" id="ARBA00022833"/>
    </source>
</evidence>
<dbReference type="PANTHER" id="PTHR46397">
    <property type="entry name" value="NUCLEAR HORMONE RECEPTOR FAMILY-RELATED"/>
    <property type="match status" value="1"/>
</dbReference>
<feature type="compositionally biased region" description="Low complexity" evidence="11">
    <location>
        <begin position="156"/>
        <end position="165"/>
    </location>
</feature>
<evidence type="ECO:0000256" key="5">
    <source>
        <dbReference type="ARBA" id="ARBA00023015"/>
    </source>
</evidence>
<proteinExistence type="inferred from homology"/>
<feature type="domain" description="Nuclear receptor" evidence="12">
    <location>
        <begin position="22"/>
        <end position="98"/>
    </location>
</feature>
<evidence type="ECO:0000256" key="8">
    <source>
        <dbReference type="ARBA" id="ARBA00023170"/>
    </source>
</evidence>
<keyword evidence="15" id="KW-1185">Reference proteome</keyword>
<keyword evidence="5 10" id="KW-0805">Transcription regulation</keyword>